<keyword evidence="13" id="KW-1185">Reference proteome</keyword>
<keyword evidence="4" id="KW-0964">Secreted</keyword>
<dbReference type="InterPro" id="IPR018511">
    <property type="entry name" value="Hemolysin-typ_Ca-bd_CS"/>
</dbReference>
<dbReference type="GO" id="GO:0004222">
    <property type="term" value="F:metalloendopeptidase activity"/>
    <property type="evidence" value="ECO:0007669"/>
    <property type="project" value="InterPro"/>
</dbReference>
<evidence type="ECO:0000256" key="9">
    <source>
        <dbReference type="ARBA" id="ARBA00022833"/>
    </source>
</evidence>
<name>A0A0P7IVS2_9RHOB</name>
<dbReference type="CDD" id="cd04277">
    <property type="entry name" value="ZnMc_serralysin_like"/>
    <property type="match status" value="1"/>
</dbReference>
<dbReference type="Pfam" id="PF00353">
    <property type="entry name" value="HemolysinCabind"/>
    <property type="match status" value="6"/>
</dbReference>
<dbReference type="Proteomes" id="UP000050471">
    <property type="component" value="Unassembled WGS sequence"/>
</dbReference>
<evidence type="ECO:0000256" key="4">
    <source>
        <dbReference type="ARBA" id="ARBA00022525"/>
    </source>
</evidence>
<dbReference type="PRINTS" id="PR00313">
    <property type="entry name" value="CABNDNGRPT"/>
</dbReference>
<gene>
    <name evidence="12" type="ORF">AKJ29_01175</name>
</gene>
<proteinExistence type="inferred from homology"/>
<evidence type="ECO:0000313" key="12">
    <source>
        <dbReference type="EMBL" id="KPN62786.1"/>
    </source>
</evidence>
<comment type="subcellular location">
    <subcellularLocation>
        <location evidence="2">Secreted</location>
    </subcellularLocation>
</comment>
<keyword evidence="6" id="KW-0479">Metal-binding</keyword>
<dbReference type="InterPro" id="IPR024079">
    <property type="entry name" value="MetalloPept_cat_dom_sf"/>
</dbReference>
<dbReference type="OrthoDB" id="733404at2"/>
<dbReference type="GO" id="GO:0008270">
    <property type="term" value="F:zinc ion binding"/>
    <property type="evidence" value="ECO:0007669"/>
    <property type="project" value="InterPro"/>
</dbReference>
<protein>
    <recommendedName>
        <fullName evidence="11">Peptidase metallopeptidase domain-containing protein</fullName>
    </recommendedName>
</protein>
<dbReference type="Gene3D" id="3.40.390.10">
    <property type="entry name" value="Collagenase (Catalytic Domain)"/>
    <property type="match status" value="1"/>
</dbReference>
<dbReference type="GO" id="GO:0031012">
    <property type="term" value="C:extracellular matrix"/>
    <property type="evidence" value="ECO:0007669"/>
    <property type="project" value="InterPro"/>
</dbReference>
<dbReference type="Gene3D" id="2.60.120.380">
    <property type="match status" value="1"/>
</dbReference>
<dbReference type="Pfam" id="PF08548">
    <property type="entry name" value="Peptidase_M10_C"/>
    <property type="match status" value="1"/>
</dbReference>
<dbReference type="EMBL" id="LKBA01000010">
    <property type="protein sequence ID" value="KPN62786.1"/>
    <property type="molecule type" value="Genomic_DNA"/>
</dbReference>
<keyword evidence="7" id="KW-0677">Repeat</keyword>
<comment type="caution">
    <text evidence="12">The sequence shown here is derived from an EMBL/GenBank/DDBJ whole genome shotgun (WGS) entry which is preliminary data.</text>
</comment>
<evidence type="ECO:0000256" key="10">
    <source>
        <dbReference type="SAM" id="MobiDB-lite"/>
    </source>
</evidence>
<dbReference type="RefSeq" id="WP_055191184.1">
    <property type="nucleotide sequence ID" value="NZ_FPBS01000024.1"/>
</dbReference>
<evidence type="ECO:0000256" key="5">
    <source>
        <dbReference type="ARBA" id="ARBA00022670"/>
    </source>
</evidence>
<dbReference type="GO" id="GO:0006508">
    <property type="term" value="P:proteolysis"/>
    <property type="evidence" value="ECO:0007669"/>
    <property type="project" value="UniProtKB-KW"/>
</dbReference>
<feature type="domain" description="Peptidase metallopeptidase" evidence="11">
    <location>
        <begin position="160"/>
        <end position="302"/>
    </location>
</feature>
<dbReference type="SUPFAM" id="SSF51120">
    <property type="entry name" value="beta-Roll"/>
    <property type="match status" value="3"/>
</dbReference>
<evidence type="ECO:0000256" key="6">
    <source>
        <dbReference type="ARBA" id="ARBA00022723"/>
    </source>
</evidence>
<dbReference type="STRING" id="154981.AKJ29_01175"/>
<dbReference type="InterPro" id="IPR013858">
    <property type="entry name" value="Peptidase_M10B_C"/>
</dbReference>
<evidence type="ECO:0000313" key="13">
    <source>
        <dbReference type="Proteomes" id="UP000050471"/>
    </source>
</evidence>
<dbReference type="Pfam" id="PF00413">
    <property type="entry name" value="Peptidase_M10"/>
    <property type="match status" value="1"/>
</dbReference>
<sequence length="792" mass="81605">MAKTSPDQISLVLNQTVNESGDAAAGIQTTATMSVGDEFRGTLGSSGDADWVRISLTAGEKYVFTVWGTGGSAAGVDDTTLTLYDANGSQILFNDDSDASNGVRFSQISYTAATSGTYYLKVDNYSDTDTGNYILEAATDVFTVDQVVNQLAEYGWGFSTPVAFDHTNITVNLTGLTAEGRQLALWALEAWEAVSTLRFTTTTSSSADMIFDDNQPGAFAGPGQINTNTGTNTQSTVNVSTSWINAYGSEIGSYSFLTYMHEIGHALGLMHAGPYDGSATYGSDNTYLNDSLQMTIMSYFNANTNTFVNGSEYNPITPMIADIAGIWQLYGTPADINAGNTVWGHNSNVGGYLGGVSAILFDGGADRNQILDENAPIGLTIVDTGGFDTLDLSTASGTQTVNMAAGGISDIGGLTGNLVIAQGTVLEKYVGGAGQDNVTGNDVGNVIKTGGGDDKLFGQSGNDTLDGGAGNDTLSGGADWDQLTGGDGNDRVWGGDGRDKAWLGSGNDFFFDNAQAGSNGADTVYGGGGHDKINGGGGNDVFYGGAGNDTLSGGDGDDVLSGGTDWDQLTGGNGNDRIWAGNGRDKVWMGDGDDIFYDNDQTGTNAVDTVYGGAGKDRINGGGGDDAFYGGSGNDTLFGGEGNDILSGGTDWDQLSGGNGNDRVWAGNGSDKVWLGGGNDTFFDNTQTGSNGKDTVYGGLGDDTINLGGGDDWASGGAGADTFVWNADQNTGADLISDFEDGTDVLKMANITFAELSISQTANGAEVSWDNGSILLEGVASSAITADDFVFV</sequence>
<dbReference type="SMART" id="SM00235">
    <property type="entry name" value="ZnMc"/>
    <property type="match status" value="1"/>
</dbReference>
<evidence type="ECO:0000256" key="8">
    <source>
        <dbReference type="ARBA" id="ARBA00022801"/>
    </source>
</evidence>
<dbReference type="Gene3D" id="2.150.10.10">
    <property type="entry name" value="Serralysin-like metalloprotease, C-terminal"/>
    <property type="match status" value="4"/>
</dbReference>
<dbReference type="SUPFAM" id="SSF89260">
    <property type="entry name" value="Collagen-binding domain"/>
    <property type="match status" value="1"/>
</dbReference>
<evidence type="ECO:0000256" key="1">
    <source>
        <dbReference type="ARBA" id="ARBA00001913"/>
    </source>
</evidence>
<organism evidence="12 13">
    <name type="scientific">Aliiroseovarius crassostreae</name>
    <dbReference type="NCBI Taxonomy" id="154981"/>
    <lineage>
        <taxon>Bacteria</taxon>
        <taxon>Pseudomonadati</taxon>
        <taxon>Pseudomonadota</taxon>
        <taxon>Alphaproteobacteria</taxon>
        <taxon>Rhodobacterales</taxon>
        <taxon>Paracoccaceae</taxon>
        <taxon>Aliiroseovarius</taxon>
    </lineage>
</organism>
<keyword evidence="5" id="KW-0645">Protease</keyword>
<dbReference type="AlphaFoldDB" id="A0A0P7IVS2"/>
<keyword evidence="9" id="KW-0862">Zinc</keyword>
<evidence type="ECO:0000256" key="3">
    <source>
        <dbReference type="ARBA" id="ARBA00009490"/>
    </source>
</evidence>
<evidence type="ECO:0000259" key="11">
    <source>
        <dbReference type="SMART" id="SM00235"/>
    </source>
</evidence>
<dbReference type="PANTHER" id="PTHR38340:SF1">
    <property type="entry name" value="S-LAYER PROTEIN"/>
    <property type="match status" value="1"/>
</dbReference>
<evidence type="ECO:0000256" key="2">
    <source>
        <dbReference type="ARBA" id="ARBA00004613"/>
    </source>
</evidence>
<evidence type="ECO:0000256" key="7">
    <source>
        <dbReference type="ARBA" id="ARBA00022737"/>
    </source>
</evidence>
<dbReference type="GO" id="GO:0005615">
    <property type="term" value="C:extracellular space"/>
    <property type="evidence" value="ECO:0007669"/>
    <property type="project" value="InterPro"/>
</dbReference>
<dbReference type="InterPro" id="IPR001343">
    <property type="entry name" value="Hemolysn_Ca-bd"/>
</dbReference>
<dbReference type="GO" id="GO:0005509">
    <property type="term" value="F:calcium ion binding"/>
    <property type="evidence" value="ECO:0007669"/>
    <property type="project" value="InterPro"/>
</dbReference>
<keyword evidence="8" id="KW-0378">Hydrolase</keyword>
<feature type="region of interest" description="Disordered" evidence="10">
    <location>
        <begin position="454"/>
        <end position="492"/>
    </location>
</feature>
<dbReference type="PROSITE" id="PS00330">
    <property type="entry name" value="HEMOLYSIN_CALCIUM"/>
    <property type="match status" value="2"/>
</dbReference>
<dbReference type="InterPro" id="IPR001818">
    <property type="entry name" value="Pept_M10_metallopeptidase"/>
</dbReference>
<dbReference type="InterPro" id="IPR050557">
    <property type="entry name" value="RTX_toxin/Mannuronan_C5-epim"/>
</dbReference>
<dbReference type="PANTHER" id="PTHR38340">
    <property type="entry name" value="S-LAYER PROTEIN"/>
    <property type="match status" value="1"/>
</dbReference>
<dbReference type="SUPFAM" id="SSF55486">
    <property type="entry name" value="Metalloproteases ('zincins'), catalytic domain"/>
    <property type="match status" value="1"/>
</dbReference>
<reference evidence="12 13" key="1">
    <citation type="submission" date="2015-09" db="EMBL/GenBank/DDBJ databases">
        <title>Draft genome sequence of Aliiroseovarius crassostreae CV919-312TSm, the causative agent of Roseovarius Oyster Disease (formerly Juvenile Oyster Disease).</title>
        <authorList>
            <person name="Kessner L."/>
            <person name="Spinard E."/>
            <person name="Nelson D."/>
        </authorList>
    </citation>
    <scope>NUCLEOTIDE SEQUENCE [LARGE SCALE GENOMIC DNA]</scope>
    <source>
        <strain evidence="12 13">CV919-312</strain>
    </source>
</reference>
<accession>A0A0P7IVS2</accession>
<dbReference type="InterPro" id="IPR034033">
    <property type="entry name" value="Serralysin-like"/>
</dbReference>
<comment type="cofactor">
    <cofactor evidence="1">
        <name>Ca(2+)</name>
        <dbReference type="ChEBI" id="CHEBI:29108"/>
    </cofactor>
</comment>
<comment type="similarity">
    <text evidence="3">Belongs to the peptidase M10B family.</text>
</comment>
<dbReference type="InterPro" id="IPR006026">
    <property type="entry name" value="Peptidase_Metallo"/>
</dbReference>
<dbReference type="InterPro" id="IPR011049">
    <property type="entry name" value="Serralysin-like_metalloprot_C"/>
</dbReference>